<dbReference type="OrthoDB" id="6271815at2"/>
<dbReference type="Proteomes" id="UP000000753">
    <property type="component" value="Chromosome"/>
</dbReference>
<gene>
    <name evidence="8" type="ordered locus">swp_3665</name>
</gene>
<dbReference type="GO" id="GO:0005737">
    <property type="term" value="C:cytoplasm"/>
    <property type="evidence" value="ECO:0007669"/>
    <property type="project" value="UniProtKB-SubCell"/>
</dbReference>
<dbReference type="PANTHER" id="PTHR46630:SF1">
    <property type="entry name" value="TETRATRICOPEPTIDE REPEAT PROTEIN 29"/>
    <property type="match status" value="1"/>
</dbReference>
<name>B8CS62_SHEPW</name>
<dbReference type="InterPro" id="IPR051476">
    <property type="entry name" value="Bac_ResReg_Asp_Phosphatase"/>
</dbReference>
<feature type="chain" id="PRO_5002869834" evidence="7">
    <location>
        <begin position="23"/>
        <end position="722"/>
    </location>
</feature>
<dbReference type="SUPFAM" id="SSF48452">
    <property type="entry name" value="TPR-like"/>
    <property type="match status" value="2"/>
</dbReference>
<keyword evidence="4" id="KW-0802">TPR repeat</keyword>
<evidence type="ECO:0000256" key="7">
    <source>
        <dbReference type="SAM" id="SignalP"/>
    </source>
</evidence>
<dbReference type="PANTHER" id="PTHR46630">
    <property type="entry name" value="TETRATRICOPEPTIDE REPEAT PROTEIN 29"/>
    <property type="match status" value="1"/>
</dbReference>
<dbReference type="RefSeq" id="WP_020913697.1">
    <property type="nucleotide sequence ID" value="NC_011566.1"/>
</dbReference>
<keyword evidence="7" id="KW-0732">Signal</keyword>
<comment type="subcellular location">
    <subcellularLocation>
        <location evidence="1">Cytoplasm</location>
    </subcellularLocation>
</comment>
<reference evidence="8 9" key="1">
    <citation type="journal article" date="2008" name="PLoS ONE">
        <title>Environmental adaptation: genomic analysis of the piezotolerant and psychrotolerant deep-sea iron reducing bacterium Shewanella piezotolerans WP3.</title>
        <authorList>
            <person name="Wang F."/>
            <person name="Wang J."/>
            <person name="Jian H."/>
            <person name="Zhang B."/>
            <person name="Li S."/>
            <person name="Wang F."/>
            <person name="Zeng X."/>
            <person name="Gao L."/>
            <person name="Bartlett D.H."/>
            <person name="Yu J."/>
            <person name="Hu S."/>
            <person name="Xiao X."/>
        </authorList>
    </citation>
    <scope>NUCLEOTIDE SEQUENCE [LARGE SCALE GENOMIC DNA]</scope>
    <source>
        <strain evidence="9">WP3 / JCM 13877</strain>
    </source>
</reference>
<evidence type="ECO:0000256" key="5">
    <source>
        <dbReference type="ARBA" id="ARBA00038253"/>
    </source>
</evidence>
<dbReference type="Gene3D" id="1.25.40.10">
    <property type="entry name" value="Tetratricopeptide repeat domain"/>
    <property type="match status" value="2"/>
</dbReference>
<dbReference type="HOGENOM" id="CLU_382582_0_0_6"/>
<dbReference type="AlphaFoldDB" id="B8CS62"/>
<accession>B8CS62</accession>
<keyword evidence="9" id="KW-1185">Reference proteome</keyword>
<protein>
    <submittedName>
        <fullName evidence="8">TPR domain protein</fullName>
    </submittedName>
</protein>
<comment type="similarity">
    <text evidence="5">Belongs to the Rap family.</text>
</comment>
<feature type="transmembrane region" description="Helical" evidence="6">
    <location>
        <begin position="477"/>
        <end position="497"/>
    </location>
</feature>
<evidence type="ECO:0000256" key="1">
    <source>
        <dbReference type="ARBA" id="ARBA00004496"/>
    </source>
</evidence>
<dbReference type="SMART" id="SM00028">
    <property type="entry name" value="TPR"/>
    <property type="match status" value="7"/>
</dbReference>
<evidence type="ECO:0000256" key="2">
    <source>
        <dbReference type="ARBA" id="ARBA00022490"/>
    </source>
</evidence>
<dbReference type="EMBL" id="CP000472">
    <property type="protein sequence ID" value="ACJ30352.1"/>
    <property type="molecule type" value="Genomic_DNA"/>
</dbReference>
<dbReference type="InterPro" id="IPR011990">
    <property type="entry name" value="TPR-like_helical_dom_sf"/>
</dbReference>
<organism evidence="8 9">
    <name type="scientific">Shewanella piezotolerans (strain WP3 / JCM 13877)</name>
    <dbReference type="NCBI Taxonomy" id="225849"/>
    <lineage>
        <taxon>Bacteria</taxon>
        <taxon>Pseudomonadati</taxon>
        <taxon>Pseudomonadota</taxon>
        <taxon>Gammaproteobacteria</taxon>
        <taxon>Alteromonadales</taxon>
        <taxon>Shewanellaceae</taxon>
        <taxon>Shewanella</taxon>
    </lineage>
</organism>
<keyword evidence="6" id="KW-0812">Transmembrane</keyword>
<dbReference type="eggNOG" id="COG0457">
    <property type="taxonomic scope" value="Bacteria"/>
</dbReference>
<sequence>MRSLFTLFFIILSFSLCQSAYAISRDAVATEREFREYPNKLRQSVNKNLPIIPEFTDENELRQFAAQKGVSVAEVEQELRLLARLSLDLSSKDNARYITAKKIIEQLELVAKSDFDRSYVLMLNGRYTGKNKQDFKAAIELYKQAANELSAARNIKEQVLLFTIYENLGVLHMILRQKEPALQYLISSRDVALELSDPYMRAHAESVLGKYYYKQKGFGKALSHYSEAIKHTKAKDNPTQDAHIQLQLARVYRELKSWDDAILYATGASDIYQRLGKETYVSSAMTVMAMIYAEQGQWYKTIDYYLNAQQIDAKLGNYMAQALNFHNLGEAYYKIEDTKNALSHLLRASDIFESRNSNHYLVYNHLLLAQVYSSLSEWEQALTYANSAANIADNMKLSDEHIEALNYSATALEQLGDFKTAYQHIKRISTLQAKDTHVANDEDQAKTLFQLQKIKLEQSQTKSDLQKTKDELSNSQLVLILTLLTLSLMTMLSLYLWRIKKTLRTKFVKLERSSLLDPLTQTANHAAFIRDFGYYSNTFKTLALISLTDQLNSDLAQGYECNTKMNKQQLTALSNDLGCIIYFIRPGIFLLNFDINVNPETLLSNVRNSLHDNYGDTSLHMGLVSLPLLTNPALKLSAEQHFGALQMMLSAAVTLGSDKDYYVTLKPLKFASSGIFVPPLYLNIEKSIIRGIIKIETNGHKSDIVWPRWKSHKNVNLSTELD</sequence>
<keyword evidence="6" id="KW-0472">Membrane</keyword>
<keyword evidence="6" id="KW-1133">Transmembrane helix</keyword>
<evidence type="ECO:0000313" key="9">
    <source>
        <dbReference type="Proteomes" id="UP000000753"/>
    </source>
</evidence>
<evidence type="ECO:0000313" key="8">
    <source>
        <dbReference type="EMBL" id="ACJ30352.1"/>
    </source>
</evidence>
<proteinExistence type="inferred from homology"/>
<dbReference type="Pfam" id="PF13424">
    <property type="entry name" value="TPR_12"/>
    <property type="match status" value="1"/>
</dbReference>
<evidence type="ECO:0000256" key="3">
    <source>
        <dbReference type="ARBA" id="ARBA00022737"/>
    </source>
</evidence>
<evidence type="ECO:0000256" key="6">
    <source>
        <dbReference type="SAM" id="Phobius"/>
    </source>
</evidence>
<feature type="signal peptide" evidence="7">
    <location>
        <begin position="1"/>
        <end position="22"/>
    </location>
</feature>
<dbReference type="STRING" id="225849.swp_3665"/>
<keyword evidence="3" id="KW-0677">Repeat</keyword>
<evidence type="ECO:0000256" key="4">
    <source>
        <dbReference type="ARBA" id="ARBA00022803"/>
    </source>
</evidence>
<dbReference type="InterPro" id="IPR019734">
    <property type="entry name" value="TPR_rpt"/>
</dbReference>
<dbReference type="KEGG" id="swp:swp_3665"/>
<keyword evidence="2" id="KW-0963">Cytoplasm</keyword>